<protein>
    <recommendedName>
        <fullName evidence="2">Late embryogenesis abundant protein LEA-2 subgroup domain-containing protein</fullName>
    </recommendedName>
</protein>
<evidence type="ECO:0000313" key="4">
    <source>
        <dbReference type="Proteomes" id="UP000006882"/>
    </source>
</evidence>
<keyword evidence="4" id="KW-1185">Reference proteome</keyword>
<keyword evidence="1" id="KW-0472">Membrane</keyword>
<reference evidence="3 4" key="1">
    <citation type="journal article" date="2013" name="Nat. Genet.">
        <title>The high-quality draft genome of peach (Prunus persica) identifies unique patterns of genetic diversity, domestication and genome evolution.</title>
        <authorList>
            <consortium name="International Peach Genome Initiative"/>
            <person name="Verde I."/>
            <person name="Abbott A.G."/>
            <person name="Scalabrin S."/>
            <person name="Jung S."/>
            <person name="Shu S."/>
            <person name="Marroni F."/>
            <person name="Zhebentyayeva T."/>
            <person name="Dettori M.T."/>
            <person name="Grimwood J."/>
            <person name="Cattonaro F."/>
            <person name="Zuccolo A."/>
            <person name="Rossini L."/>
            <person name="Jenkins J."/>
            <person name="Vendramin E."/>
            <person name="Meisel L.A."/>
            <person name="Decroocq V."/>
            <person name="Sosinski B."/>
            <person name="Prochnik S."/>
            <person name="Mitros T."/>
            <person name="Policriti A."/>
            <person name="Cipriani G."/>
            <person name="Dondini L."/>
            <person name="Ficklin S."/>
            <person name="Goodstein D.M."/>
            <person name="Xuan P."/>
            <person name="Del Fabbro C."/>
            <person name="Aramini V."/>
            <person name="Copetti D."/>
            <person name="Gonzalez S."/>
            <person name="Horner D.S."/>
            <person name="Falchi R."/>
            <person name="Lucas S."/>
            <person name="Mica E."/>
            <person name="Maldonado J."/>
            <person name="Lazzari B."/>
            <person name="Bielenberg D."/>
            <person name="Pirona R."/>
            <person name="Miculan M."/>
            <person name="Barakat A."/>
            <person name="Testolin R."/>
            <person name="Stella A."/>
            <person name="Tartarini S."/>
            <person name="Tonutti P."/>
            <person name="Arus P."/>
            <person name="Orellana A."/>
            <person name="Wells C."/>
            <person name="Main D."/>
            <person name="Vizzotto G."/>
            <person name="Silva H."/>
            <person name="Salamini F."/>
            <person name="Schmutz J."/>
            <person name="Morgante M."/>
            <person name="Rokhsar D.S."/>
        </authorList>
    </citation>
    <scope>NUCLEOTIDE SEQUENCE [LARGE SCALE GENOMIC DNA]</scope>
    <source>
        <strain evidence="4">cv. Nemared</strain>
    </source>
</reference>
<evidence type="ECO:0000313" key="3">
    <source>
        <dbReference type="EMBL" id="ONI04053.1"/>
    </source>
</evidence>
<accession>A0A251NXL6</accession>
<dbReference type="AlphaFoldDB" id="A0A251NXL6"/>
<name>A0A251NXL6_PRUPE</name>
<dbReference type="InterPro" id="IPR004864">
    <property type="entry name" value="LEA_2"/>
</dbReference>
<keyword evidence="1" id="KW-0812">Transmembrane</keyword>
<dbReference type="InterPro" id="IPR055301">
    <property type="entry name" value="Lea14-like_2"/>
</dbReference>
<feature type="domain" description="Late embryogenesis abundant protein LEA-2 subgroup" evidence="2">
    <location>
        <begin position="75"/>
        <end position="164"/>
    </location>
</feature>
<dbReference type="EMBL" id="CM007656">
    <property type="protein sequence ID" value="ONI04053.1"/>
    <property type="molecule type" value="Genomic_DNA"/>
</dbReference>
<feature type="transmembrane region" description="Helical" evidence="1">
    <location>
        <begin position="20"/>
        <end position="43"/>
    </location>
</feature>
<keyword evidence="1" id="KW-1133">Transmembrane helix</keyword>
<dbReference type="eggNOG" id="ENOG502RZ37">
    <property type="taxonomic scope" value="Eukaryota"/>
</dbReference>
<organism evidence="3 4">
    <name type="scientific">Prunus persica</name>
    <name type="common">Peach</name>
    <name type="synonym">Amygdalus persica</name>
    <dbReference type="NCBI Taxonomy" id="3760"/>
    <lineage>
        <taxon>Eukaryota</taxon>
        <taxon>Viridiplantae</taxon>
        <taxon>Streptophyta</taxon>
        <taxon>Embryophyta</taxon>
        <taxon>Tracheophyta</taxon>
        <taxon>Spermatophyta</taxon>
        <taxon>Magnoliopsida</taxon>
        <taxon>eudicotyledons</taxon>
        <taxon>Gunneridae</taxon>
        <taxon>Pentapetalae</taxon>
        <taxon>rosids</taxon>
        <taxon>fabids</taxon>
        <taxon>Rosales</taxon>
        <taxon>Rosaceae</taxon>
        <taxon>Amygdaloideae</taxon>
        <taxon>Amygdaleae</taxon>
        <taxon>Prunus</taxon>
    </lineage>
</organism>
<dbReference type="Pfam" id="PF03168">
    <property type="entry name" value="LEA_2"/>
    <property type="match status" value="1"/>
</dbReference>
<dbReference type="PANTHER" id="PTHR31852">
    <property type="entry name" value="LATE EMBRYOGENESIS ABUNDANT (LEA) HYDROXYPROLINE-RICH GLYCOPROTEIN FAMILY"/>
    <property type="match status" value="1"/>
</dbReference>
<evidence type="ECO:0000259" key="2">
    <source>
        <dbReference type="Pfam" id="PF03168"/>
    </source>
</evidence>
<proteinExistence type="predicted"/>
<dbReference type="Gene3D" id="2.60.40.1820">
    <property type="match status" value="1"/>
</dbReference>
<sequence>MEEKREEGIMKKLGKPVPIAAAVVGVLVITAFIITVILSVTVYRGKDPITMVDGVVLRDLHISHKVPKLTVDLNLSVKNPNKEAFRPTKGTALLVYRGAPMGEAVIDTGEIAAGTTKSMTVTLSIMPERLQGNPEIYMEVKAGMVPFNTYTKISGKVKVFNMVKVNVISTGLCGFAVDVKSKTECFGHLRNILALNPQEPDEEFLLSAMEADFKCKCTEEEHSKGAENLTLEDQTMGLLSLEWCLEMEPSKIHLKDWTVRLINHNFQHLELLDIELFL</sequence>
<gene>
    <name evidence="3" type="ORF">PRUPE_6G299400</name>
</gene>
<dbReference type="STRING" id="3760.A0A251NXL6"/>
<dbReference type="Gramene" id="ONI04053">
    <property type="protein sequence ID" value="ONI04053"/>
    <property type="gene ID" value="PRUPE_6G299400"/>
</dbReference>
<dbReference type="Proteomes" id="UP000006882">
    <property type="component" value="Chromosome G6"/>
</dbReference>
<evidence type="ECO:0000256" key="1">
    <source>
        <dbReference type="SAM" id="Phobius"/>
    </source>
</evidence>